<dbReference type="Pfam" id="PF18318">
    <property type="entry name" value="Gln-synt_C-ter"/>
    <property type="match status" value="1"/>
</dbReference>
<name>A0AAD1MDH6_9MYCO</name>
<dbReference type="Gene3D" id="3.30.590.10">
    <property type="entry name" value="Glutamine synthetase/guanido kinase, catalytic domain"/>
    <property type="match status" value="1"/>
</dbReference>
<dbReference type="PROSITE" id="PS00181">
    <property type="entry name" value="GLNA_ATP"/>
    <property type="match status" value="1"/>
</dbReference>
<dbReference type="Pfam" id="PF12437">
    <property type="entry name" value="GSIII_N"/>
    <property type="match status" value="1"/>
</dbReference>
<evidence type="ECO:0000313" key="6">
    <source>
        <dbReference type="Proteomes" id="UP000467327"/>
    </source>
</evidence>
<evidence type="ECO:0000256" key="2">
    <source>
        <dbReference type="RuleBase" id="RU000384"/>
    </source>
</evidence>
<dbReference type="Proteomes" id="UP000467327">
    <property type="component" value="Chromosome"/>
</dbReference>
<dbReference type="InterPro" id="IPR008146">
    <property type="entry name" value="Gln_synth_cat_dom"/>
</dbReference>
<accession>A0AAD1MDH6</accession>
<dbReference type="InterPro" id="IPR014746">
    <property type="entry name" value="Gln_synth/guanido_kin_cat_dom"/>
</dbReference>
<evidence type="ECO:0000259" key="4">
    <source>
        <dbReference type="PROSITE" id="PS51987"/>
    </source>
</evidence>
<dbReference type="RefSeq" id="WP_115320761.1">
    <property type="nucleotide sequence ID" value="NZ_AP022561.1"/>
</dbReference>
<dbReference type="AlphaFoldDB" id="A0AAD1MDH6"/>
<dbReference type="SMART" id="SM01230">
    <property type="entry name" value="Gln-synt_C"/>
    <property type="match status" value="1"/>
</dbReference>
<dbReference type="InterPro" id="IPR022147">
    <property type="entry name" value="GSIII_N"/>
</dbReference>
<gene>
    <name evidence="5" type="primary">glnN</name>
    <name evidence="5" type="ORF">MAIC_36390</name>
</gene>
<feature type="domain" description="GS catalytic" evidence="4">
    <location>
        <begin position="197"/>
        <end position="620"/>
    </location>
</feature>
<dbReference type="SUPFAM" id="SSF55931">
    <property type="entry name" value="Glutamine synthetase/guanido kinase"/>
    <property type="match status" value="1"/>
</dbReference>
<dbReference type="EMBL" id="AP022561">
    <property type="protein sequence ID" value="BBX08836.1"/>
    <property type="molecule type" value="Genomic_DNA"/>
</dbReference>
<keyword evidence="6" id="KW-1185">Reference proteome</keyword>
<dbReference type="PROSITE" id="PS51986">
    <property type="entry name" value="GS_BETA_GRASP"/>
    <property type="match status" value="1"/>
</dbReference>
<dbReference type="InterPro" id="IPR008147">
    <property type="entry name" value="Gln_synt_N"/>
</dbReference>
<dbReference type="PANTHER" id="PTHR42974:SF1">
    <property type="entry name" value="TYPE-3 GLUTAMINE SYNTHETASE"/>
    <property type="match status" value="1"/>
</dbReference>
<evidence type="ECO:0000313" key="5">
    <source>
        <dbReference type="EMBL" id="BBX08836.1"/>
    </source>
</evidence>
<organism evidence="5 6">
    <name type="scientific">Mycolicibacterium aichiense</name>
    <dbReference type="NCBI Taxonomy" id="1799"/>
    <lineage>
        <taxon>Bacteria</taxon>
        <taxon>Bacillati</taxon>
        <taxon>Actinomycetota</taxon>
        <taxon>Actinomycetes</taxon>
        <taxon>Mycobacteriales</taxon>
        <taxon>Mycobacteriaceae</taxon>
        <taxon>Mycolicibacterium</taxon>
    </lineage>
</organism>
<dbReference type="PANTHER" id="PTHR42974">
    <property type="entry name" value="GLUTAMINE SYNTHETASE"/>
    <property type="match status" value="1"/>
</dbReference>
<comment type="similarity">
    <text evidence="1 2">Belongs to the glutamine synthetase family.</text>
</comment>
<dbReference type="Gene3D" id="1.20.120.1560">
    <property type="match status" value="1"/>
</dbReference>
<feature type="domain" description="GS beta-grasp" evidence="3">
    <location>
        <begin position="88"/>
        <end position="181"/>
    </location>
</feature>
<evidence type="ECO:0000256" key="1">
    <source>
        <dbReference type="PROSITE-ProRule" id="PRU01330"/>
    </source>
</evidence>
<protein>
    <submittedName>
        <fullName evidence="5">Glutamine synthetase</fullName>
    </submittedName>
</protein>
<dbReference type="InterPro" id="IPR052725">
    <property type="entry name" value="GS_Type-3"/>
</dbReference>
<dbReference type="KEGG" id="maic:MAIC_36390"/>
<dbReference type="InterPro" id="IPR027303">
    <property type="entry name" value="Gln_synth_gly_rich_site"/>
</dbReference>
<evidence type="ECO:0000259" key="3">
    <source>
        <dbReference type="PROSITE" id="PS51986"/>
    </source>
</evidence>
<dbReference type="GO" id="GO:0006542">
    <property type="term" value="P:glutamine biosynthetic process"/>
    <property type="evidence" value="ECO:0007669"/>
    <property type="project" value="InterPro"/>
</dbReference>
<dbReference type="GO" id="GO:0004356">
    <property type="term" value="F:glutamine synthetase activity"/>
    <property type="evidence" value="ECO:0007669"/>
    <property type="project" value="InterPro"/>
</dbReference>
<reference evidence="5 6" key="1">
    <citation type="journal article" date="2019" name="Emerg. Microbes Infect.">
        <title>Comprehensive subspecies identification of 175 nontuberculous mycobacteria species based on 7547 genomic profiles.</title>
        <authorList>
            <person name="Matsumoto Y."/>
            <person name="Kinjo T."/>
            <person name="Motooka D."/>
            <person name="Nabeya D."/>
            <person name="Jung N."/>
            <person name="Uechi K."/>
            <person name="Horii T."/>
            <person name="Iida T."/>
            <person name="Fujita J."/>
            <person name="Nakamura S."/>
        </authorList>
    </citation>
    <scope>NUCLEOTIDE SEQUENCE [LARGE SCALE GENOMIC DNA]</scope>
    <source>
        <strain evidence="5 6">JCM 6376</strain>
    </source>
</reference>
<dbReference type="Pfam" id="PF00120">
    <property type="entry name" value="Gln-synt_C"/>
    <property type="match status" value="1"/>
</dbReference>
<sequence length="724" mass="78220">MSGNAARLQAIVNVEAYEPPPFSFDPGEAPGEIFGANVFTLAEMRLRLPKSVYKSVVATIEKGAKLDPAVADAVASVMKDWALSKGATHYAHVFYPMTGLTAEKHDSFLEPVSDGATLAEFAGKTLIQGEPDASSFPSGGLRSTFEARGYTGWDVTSPAYILENPNGNTLCIPTVFVSMTGEALDFKTPLLRSQQAMGAQAERILKLFGHKDFDHIVSFCGPEQEYFLVDRHFFLARPDLINAGRTLFGAKPPKGQEFDDHYFGAIPDRVLAFMMDTERELFKLGIPAKTRHNEVAPGQFEIAPMFERANIAADHQQLLMTTFRNIAKKHGMECLFHEKPFAGVNGSGKHVNFSMGNAQFGSLLVPGDTPHENAQFLVFCAAVIRAVHKFGGLLRVSVASATNDHRLGANEAPPAIISIFLGAQLADVFEQIAKGAATSSKGKGVMHIGVDTLPELPTDPGDRNRTSPFAFTGNRFEFRAPGSGQTINVPMIILNTIMADSLDYMATVLETAVAAGESFDEAVQKLLTEIITEHGAVVFNGDGYSENWQIEAAERGLPNLKTTLDAIPQLVTPEAIEVFEKYGVFNARELHSREEVRYETYALTVNVEAKLTLEMGSTVILPAAVRYQTELAQNVAALKAAGVEADTALLETVSTPIAELTAALAALKDALGAHGGDTAKEEAEHAASLLPLMDAVRAAADTLEGVVADDLWPLPTYQEMLYIL</sequence>
<dbReference type="InterPro" id="IPR040577">
    <property type="entry name" value="Gln-synt_C"/>
</dbReference>
<proteinExistence type="inferred from homology"/>
<dbReference type="PROSITE" id="PS51987">
    <property type="entry name" value="GS_CATALYTIC"/>
    <property type="match status" value="1"/>
</dbReference>